<evidence type="ECO:0000313" key="5">
    <source>
        <dbReference type="Proteomes" id="UP001225378"/>
    </source>
</evidence>
<dbReference type="FunFam" id="2.70.70.10:FF:000019">
    <property type="entry name" value="M23 family peptidase"/>
    <property type="match status" value="1"/>
</dbReference>
<feature type="signal peptide" evidence="1">
    <location>
        <begin position="1"/>
        <end position="17"/>
    </location>
</feature>
<dbReference type="Pfam" id="PF18421">
    <property type="entry name" value="Peptidase_M23_N"/>
    <property type="match status" value="1"/>
</dbReference>
<feature type="domain" description="Peptidase family M23 N-terminal" evidence="3">
    <location>
        <begin position="25"/>
        <end position="96"/>
    </location>
</feature>
<gene>
    <name evidence="4" type="ORF">Q9L42_000930</name>
</gene>
<evidence type="ECO:0000259" key="2">
    <source>
        <dbReference type="Pfam" id="PF01551"/>
    </source>
</evidence>
<organism evidence="4 5">
    <name type="scientific">Methylomarinum roseum</name>
    <dbReference type="NCBI Taxonomy" id="3067653"/>
    <lineage>
        <taxon>Bacteria</taxon>
        <taxon>Pseudomonadati</taxon>
        <taxon>Pseudomonadota</taxon>
        <taxon>Gammaproteobacteria</taxon>
        <taxon>Methylococcales</taxon>
        <taxon>Methylococcaceae</taxon>
        <taxon>Methylomarinum</taxon>
    </lineage>
</organism>
<evidence type="ECO:0000259" key="3">
    <source>
        <dbReference type="Pfam" id="PF18421"/>
    </source>
</evidence>
<dbReference type="InterPro" id="IPR050570">
    <property type="entry name" value="Cell_wall_metabolism_enzyme"/>
</dbReference>
<feature type="domain" description="M23ase beta-sheet core" evidence="2">
    <location>
        <begin position="170"/>
        <end position="264"/>
    </location>
</feature>
<keyword evidence="1" id="KW-0732">Signal</keyword>
<dbReference type="InterPro" id="IPR040487">
    <property type="entry name" value="Peptidase_M23_N"/>
</dbReference>
<keyword evidence="5" id="KW-1185">Reference proteome</keyword>
<dbReference type="PANTHER" id="PTHR21666:SF285">
    <property type="entry name" value="M23 FAMILY METALLOPEPTIDASE"/>
    <property type="match status" value="1"/>
</dbReference>
<dbReference type="AlphaFoldDB" id="A0AAU7NVS1"/>
<proteinExistence type="predicted"/>
<dbReference type="SUPFAM" id="SSF51261">
    <property type="entry name" value="Duplicated hybrid motif"/>
    <property type="match status" value="1"/>
</dbReference>
<dbReference type="InterPro" id="IPR011055">
    <property type="entry name" value="Dup_hybrid_motif"/>
</dbReference>
<dbReference type="Gene3D" id="2.70.70.10">
    <property type="entry name" value="Glucose Permease (Domain IIA)"/>
    <property type="match status" value="1"/>
</dbReference>
<dbReference type="KEGG" id="mech:Q9L42_000930"/>
<dbReference type="CDD" id="cd12797">
    <property type="entry name" value="M23_peptidase"/>
    <property type="match status" value="1"/>
</dbReference>
<evidence type="ECO:0000256" key="1">
    <source>
        <dbReference type="SAM" id="SignalP"/>
    </source>
</evidence>
<dbReference type="Pfam" id="PF01551">
    <property type="entry name" value="Peptidase_M23"/>
    <property type="match status" value="1"/>
</dbReference>
<reference evidence="4 5" key="1">
    <citation type="journal article" date="2024" name="Microbiology">
        <title>Methylomarinum rosea sp. nov., a novel halophilic methanotrophic bacterium from the hypersaline Lake Elton.</title>
        <authorList>
            <person name="Suleimanov R.Z."/>
            <person name="Oshkin I.Y."/>
            <person name="Danilova O.V."/>
            <person name="Suzina N.E."/>
            <person name="Dedysh S.N."/>
        </authorList>
    </citation>
    <scope>NUCLEOTIDE SEQUENCE [LARGE SCALE GENOMIC DNA]</scope>
    <source>
        <strain evidence="4 5">Ch1-1</strain>
    </source>
</reference>
<dbReference type="RefSeq" id="WP_305906498.1">
    <property type="nucleotide sequence ID" value="NZ_CP157743.1"/>
</dbReference>
<feature type="chain" id="PRO_5043504398" evidence="1">
    <location>
        <begin position="18"/>
        <end position="281"/>
    </location>
</feature>
<name>A0AAU7NVS1_9GAMM</name>
<dbReference type="GO" id="GO:0004222">
    <property type="term" value="F:metalloendopeptidase activity"/>
    <property type="evidence" value="ECO:0007669"/>
    <property type="project" value="TreeGrafter"/>
</dbReference>
<dbReference type="EMBL" id="CP157743">
    <property type="protein sequence ID" value="XBS20726.1"/>
    <property type="molecule type" value="Genomic_DNA"/>
</dbReference>
<protein>
    <submittedName>
        <fullName evidence="4">Peptidoglycan DD-metalloendopeptidase family protein</fullName>
    </submittedName>
</protein>
<accession>A0AAU7NVS1</accession>
<dbReference type="PANTHER" id="PTHR21666">
    <property type="entry name" value="PEPTIDASE-RELATED"/>
    <property type="match status" value="1"/>
</dbReference>
<dbReference type="InterPro" id="IPR016047">
    <property type="entry name" value="M23ase_b-sheet_dom"/>
</dbReference>
<dbReference type="Gene3D" id="2.60.40.1590">
    <property type="entry name" value="Peptidoglycan hydrolase domains"/>
    <property type="match status" value="1"/>
</dbReference>
<dbReference type="Proteomes" id="UP001225378">
    <property type="component" value="Chromosome"/>
</dbReference>
<evidence type="ECO:0000313" key="4">
    <source>
        <dbReference type="EMBL" id="XBS20726.1"/>
    </source>
</evidence>
<sequence length="281" mass="30941">MIKKTLCLLLLPIAAWAAKLPEQLAVPGGIVKIAVGKRIDKAPKVFYHDNRVLVTQDGEDWLAMVGIPLSADPGQHRITVVHDNHKDAKTFNVANKDYPAQRLTITKKRMVTGFTEEDLKRINADKIAMTKAKAVWSERPIAADFIAPVDGRLSSLFGLKRFFNDIPKRPHNGLDIAAPTGTPILAPAAGKVIDTGNYYFNGNTVFLDHGQGLLSAYLHMNEIKVKPGDWVEQGDELGSVGETGRVTGPHLHWIVYLNKATVDPALFISQDIARLDARNKK</sequence>